<dbReference type="Gene3D" id="1.20.1050.10">
    <property type="match status" value="1"/>
</dbReference>
<reference evidence="5" key="1">
    <citation type="submission" date="2018-02" db="EMBL/GenBank/DDBJ databases">
        <title>Genome reduction pattern in chromatophore genome of Paulinella.</title>
        <authorList>
            <person name="Lhee D."/>
            <person name="Yoon H.S."/>
        </authorList>
    </citation>
    <scope>NUCLEOTIDE SEQUENCE</scope>
    <source>
        <strain evidence="5">NZ27</strain>
    </source>
</reference>
<dbReference type="GO" id="GO:0005737">
    <property type="term" value="C:cytoplasm"/>
    <property type="evidence" value="ECO:0007669"/>
    <property type="project" value="TreeGrafter"/>
</dbReference>
<evidence type="ECO:0000313" key="5">
    <source>
        <dbReference type="EMBL" id="AXY63598.1"/>
    </source>
</evidence>
<dbReference type="InterPro" id="IPR040079">
    <property type="entry name" value="Glutathione_S-Trfase"/>
</dbReference>
<protein>
    <recommendedName>
        <fullName evidence="4">GST C-terminal domain-containing protein</fullName>
    </recommendedName>
</protein>
<accession>A0A385I130</accession>
<dbReference type="SFLD" id="SFLDG01206">
    <property type="entry name" value="Xi.1"/>
    <property type="match status" value="1"/>
</dbReference>
<feature type="binding site" evidence="2">
    <location>
        <begin position="143"/>
        <end position="144"/>
    </location>
    <ligand>
        <name>glutathione</name>
        <dbReference type="ChEBI" id="CHEBI:57925"/>
    </ligand>
</feature>
<feature type="site" description="Lowers pKa of active site Cys" evidence="3">
    <location>
        <position position="290"/>
    </location>
</feature>
<dbReference type="InterPro" id="IPR004045">
    <property type="entry name" value="Glutathione_S-Trfase_N"/>
</dbReference>
<dbReference type="SFLD" id="SFLDG01148">
    <property type="entry name" value="Xi_(cytGST)"/>
    <property type="match status" value="1"/>
</dbReference>
<dbReference type="InterPro" id="IPR047047">
    <property type="entry name" value="GST_Omega-like_C"/>
</dbReference>
<dbReference type="EMBL" id="MG976688">
    <property type="protein sequence ID" value="AXY63598.1"/>
    <property type="molecule type" value="Genomic_DNA"/>
</dbReference>
<feature type="active site" description="Nucleophile" evidence="1">
    <location>
        <position position="66"/>
    </location>
</feature>
<dbReference type="CDD" id="cd03190">
    <property type="entry name" value="GST_C_Omega_like"/>
    <property type="match status" value="1"/>
</dbReference>
<dbReference type="InterPro" id="IPR036249">
    <property type="entry name" value="Thioredoxin-like_sf"/>
</dbReference>
<evidence type="ECO:0000256" key="1">
    <source>
        <dbReference type="PIRSR" id="PIRSR015753-1"/>
    </source>
</evidence>
<evidence type="ECO:0000256" key="3">
    <source>
        <dbReference type="PIRSR" id="PIRSR015753-3"/>
    </source>
</evidence>
<dbReference type="Pfam" id="PF13409">
    <property type="entry name" value="GST_N_2"/>
    <property type="match status" value="1"/>
</dbReference>
<dbReference type="SUPFAM" id="SSF52833">
    <property type="entry name" value="Thioredoxin-like"/>
    <property type="match status" value="1"/>
</dbReference>
<dbReference type="AlphaFoldDB" id="A0A385I130"/>
<dbReference type="Gene3D" id="3.40.30.10">
    <property type="entry name" value="Glutaredoxin"/>
    <property type="match status" value="1"/>
</dbReference>
<dbReference type="GO" id="GO:0004364">
    <property type="term" value="F:glutathione transferase activity"/>
    <property type="evidence" value="ECO:0007669"/>
    <property type="project" value="InterPro"/>
</dbReference>
<geneLocation type="plastid" evidence="5"/>
<feature type="domain" description="GST C-terminal" evidence="4">
    <location>
        <begin position="141"/>
        <end position="290"/>
    </location>
</feature>
<proteinExistence type="predicted"/>
<dbReference type="PROSITE" id="PS50405">
    <property type="entry name" value="GST_CTER"/>
    <property type="match status" value="1"/>
</dbReference>
<dbReference type="SUPFAM" id="SSF47616">
    <property type="entry name" value="GST C-terminal domain-like"/>
    <property type="match status" value="1"/>
</dbReference>
<evidence type="ECO:0000256" key="2">
    <source>
        <dbReference type="PIRSR" id="PIRSR015753-2"/>
    </source>
</evidence>
<feature type="active site" description="Proton donor/acceptor" evidence="1">
    <location>
        <position position="188"/>
    </location>
</feature>
<dbReference type="InterPro" id="IPR010987">
    <property type="entry name" value="Glutathione-S-Trfase_C-like"/>
</dbReference>
<dbReference type="PANTHER" id="PTHR32419">
    <property type="entry name" value="GLUTATHIONYL-HYDROQUINONE REDUCTASE"/>
    <property type="match status" value="1"/>
</dbReference>
<organism evidence="5">
    <name type="scientific">Paulinella micropora</name>
    <dbReference type="NCBI Taxonomy" id="1928728"/>
    <lineage>
        <taxon>Eukaryota</taxon>
        <taxon>Sar</taxon>
        <taxon>Rhizaria</taxon>
        <taxon>Cercozoa</taxon>
        <taxon>Imbricatea</taxon>
        <taxon>Silicofilosea</taxon>
        <taxon>Euglyphida</taxon>
        <taxon>Paulinellidae</taxon>
        <taxon>Paulinella</taxon>
    </lineage>
</organism>
<feature type="binding site" evidence="2">
    <location>
        <position position="99"/>
    </location>
    <ligand>
        <name>glutathione</name>
        <dbReference type="ChEBI" id="CHEBI:57925"/>
    </ligand>
</feature>
<sequence length="324" mass="37475">MPVPATIVRMARDLWYWQWKTLMTGLAPADKDGNYVRPKANFLQISPQTAHLVEKSRYTLIVGRSCPWAHRAWLVWIIRNLRETINVIIVEPDRKRGKWRFVTPFNGCHNLYDLYLLCGSPKSQRATIPVIFDQKEMTIICNESAQIIELLNNWPASMESPELMPFSYQKTIEKWRELVQFDINDGVYKCGFARQQSAYTKASATLFEALGIMEENLNKNGPWLCGLHVTLSDICLFPTLIRWELVYAPLFNCNRHLLWQFPSIWQWRQRFFSLPGVADTCDSEAMVSDYFGSLFPLNPSGIVPDNPSLASLVLSLIPDPRHYE</sequence>
<keyword evidence="5" id="KW-0934">Plastid</keyword>
<dbReference type="InterPro" id="IPR016639">
    <property type="entry name" value="GST_Omega/GSH"/>
</dbReference>
<dbReference type="PIRSF" id="PIRSF015753">
    <property type="entry name" value="GST"/>
    <property type="match status" value="1"/>
</dbReference>
<feature type="site" description="Lowers pKa of active site Cys" evidence="3">
    <location>
        <position position="247"/>
    </location>
</feature>
<feature type="binding site" evidence="2">
    <location>
        <begin position="125"/>
        <end position="128"/>
    </location>
    <ligand>
        <name>glutathione</name>
        <dbReference type="ChEBI" id="CHEBI:57925"/>
    </ligand>
</feature>
<name>A0A385I130_9EUKA</name>
<dbReference type="Pfam" id="PF13410">
    <property type="entry name" value="GST_C_2"/>
    <property type="match status" value="1"/>
</dbReference>
<dbReference type="SFLD" id="SFLDS00019">
    <property type="entry name" value="Glutathione_Transferase_(cytos"/>
    <property type="match status" value="1"/>
</dbReference>
<dbReference type="PANTHER" id="PTHR32419:SF6">
    <property type="entry name" value="GLUTATHIONE S-TRANSFERASE OMEGA-LIKE 1-RELATED"/>
    <property type="match status" value="1"/>
</dbReference>
<dbReference type="InterPro" id="IPR036282">
    <property type="entry name" value="Glutathione-S-Trfase_C_sf"/>
</dbReference>
<evidence type="ECO:0000259" key="4">
    <source>
        <dbReference type="PROSITE" id="PS50405"/>
    </source>
</evidence>
<gene>
    <name evidence="5" type="ORF">PMNZ_675</name>
</gene>